<sequence>MKFTIFQKSRQGPRPHNQDSIAYSYSKDALLVVVADGMGGHLHGEIAARFATQMLTEAFQREANPFLNDPFAFLVEHINAVQTAILDYAANKELLETPRTTLVVAIMQHDELYCVHVGDSRLYHLRDGKVIFCTEDHSKVQLLFRKGLISKDDLPRHPERNKVYNCLGASTPPQPELAIKRALRPGDIVMLCTDGLWSQLEEEELAEMLSRGAVTDTLPGLMDLAELRAGKYGDNSSAIALNWGDSDSMQNLPEISTATMPMDIKTTIMVLPPERGEDEASQIVVSDTSEDDLSDEYIESSIAEIQAAIKKTLSK</sequence>
<keyword evidence="2" id="KW-0378">Hydrolase</keyword>
<dbReference type="Proteomes" id="UP000245081">
    <property type="component" value="Unassembled WGS sequence"/>
</dbReference>
<dbReference type="PROSITE" id="PS51746">
    <property type="entry name" value="PPM_2"/>
    <property type="match status" value="1"/>
</dbReference>
<dbReference type="PANTHER" id="PTHR47992">
    <property type="entry name" value="PROTEIN PHOSPHATASE"/>
    <property type="match status" value="1"/>
</dbReference>
<accession>A0A2R5F6V0</accession>
<dbReference type="OrthoDB" id="9801841at2"/>
<proteinExistence type="predicted"/>
<dbReference type="Gene3D" id="3.60.40.10">
    <property type="entry name" value="PPM-type phosphatase domain"/>
    <property type="match status" value="1"/>
</dbReference>
<protein>
    <submittedName>
        <fullName evidence="2">PPM family protein phosphatase</fullName>
        <ecNumber evidence="2">3.1.3.16</ecNumber>
    </submittedName>
</protein>
<dbReference type="Pfam" id="PF13672">
    <property type="entry name" value="PP2C_2"/>
    <property type="match status" value="1"/>
</dbReference>
<dbReference type="AlphaFoldDB" id="A0A2R5F6V0"/>
<gene>
    <name evidence="2" type="primary">prpC</name>
    <name evidence="2" type="ORF">NMK_1519</name>
</gene>
<dbReference type="GO" id="GO:0004722">
    <property type="term" value="F:protein serine/threonine phosphatase activity"/>
    <property type="evidence" value="ECO:0007669"/>
    <property type="project" value="UniProtKB-EC"/>
</dbReference>
<dbReference type="InterPro" id="IPR015655">
    <property type="entry name" value="PP2C"/>
</dbReference>
<dbReference type="RefSeq" id="WP_109015173.1">
    <property type="nucleotide sequence ID" value="NZ_BDOQ01000004.1"/>
</dbReference>
<evidence type="ECO:0000313" key="3">
    <source>
        <dbReference type="Proteomes" id="UP000245081"/>
    </source>
</evidence>
<dbReference type="SMART" id="SM00331">
    <property type="entry name" value="PP2C_SIG"/>
    <property type="match status" value="1"/>
</dbReference>
<evidence type="ECO:0000313" key="2">
    <source>
        <dbReference type="EMBL" id="GBG13966.1"/>
    </source>
</evidence>
<organism evidence="2 3">
    <name type="scientific">Novimethylophilus kurashikiensis</name>
    <dbReference type="NCBI Taxonomy" id="1825523"/>
    <lineage>
        <taxon>Bacteria</taxon>
        <taxon>Pseudomonadati</taxon>
        <taxon>Pseudomonadota</taxon>
        <taxon>Betaproteobacteria</taxon>
        <taxon>Nitrosomonadales</taxon>
        <taxon>Methylophilaceae</taxon>
        <taxon>Novimethylophilus</taxon>
    </lineage>
</organism>
<feature type="domain" description="PPM-type phosphatase" evidence="1">
    <location>
        <begin position="2"/>
        <end position="243"/>
    </location>
</feature>
<dbReference type="EMBL" id="BDOQ01000004">
    <property type="protein sequence ID" value="GBG13966.1"/>
    <property type="molecule type" value="Genomic_DNA"/>
</dbReference>
<dbReference type="InterPro" id="IPR036457">
    <property type="entry name" value="PPM-type-like_dom_sf"/>
</dbReference>
<dbReference type="CDD" id="cd00143">
    <property type="entry name" value="PP2Cc"/>
    <property type="match status" value="1"/>
</dbReference>
<keyword evidence="3" id="KW-1185">Reference proteome</keyword>
<dbReference type="SMART" id="SM00332">
    <property type="entry name" value="PP2Cc"/>
    <property type="match status" value="1"/>
</dbReference>
<evidence type="ECO:0000259" key="1">
    <source>
        <dbReference type="PROSITE" id="PS51746"/>
    </source>
</evidence>
<dbReference type="InterPro" id="IPR001932">
    <property type="entry name" value="PPM-type_phosphatase-like_dom"/>
</dbReference>
<name>A0A2R5F6V0_9PROT</name>
<comment type="caution">
    <text evidence="2">The sequence shown here is derived from an EMBL/GenBank/DDBJ whole genome shotgun (WGS) entry which is preliminary data.</text>
</comment>
<dbReference type="EC" id="3.1.3.16" evidence="2"/>
<reference evidence="2 3" key="1">
    <citation type="journal article" date="2018" name="Environ. Microbiol.">
        <title>Isolation and genomic characterization of Novimethylophilus kurashikiensis gen. nov. sp. nov., a new lanthanide-dependent methylotrophic species of Methylophilaceae.</title>
        <authorList>
            <person name="Lv H."/>
            <person name="Sahin N."/>
            <person name="Tani A."/>
        </authorList>
    </citation>
    <scope>NUCLEOTIDE SEQUENCE [LARGE SCALE GENOMIC DNA]</scope>
    <source>
        <strain evidence="2 3">La2-4</strain>
    </source>
</reference>
<dbReference type="SUPFAM" id="SSF81606">
    <property type="entry name" value="PP2C-like"/>
    <property type="match status" value="1"/>
</dbReference>